<organism evidence="1 2">
    <name type="scientific">Yersinia phage fHe-Yen9-03</name>
    <dbReference type="NCBI Taxonomy" id="2052743"/>
    <lineage>
        <taxon>Viruses</taxon>
        <taxon>Duplodnaviria</taxon>
        <taxon>Heunggongvirae</taxon>
        <taxon>Uroviricota</taxon>
        <taxon>Caudoviricetes</taxon>
        <taxon>Eneladusvirus</taxon>
        <taxon>Eneladusvirus Yen904</taxon>
    </lineage>
</organism>
<dbReference type="EMBL" id="LT960552">
    <property type="protein sequence ID" value="SOK59245.1"/>
    <property type="molecule type" value="Genomic_DNA"/>
</dbReference>
<evidence type="ECO:0000313" key="1">
    <source>
        <dbReference type="EMBL" id="SOK59245.1"/>
    </source>
</evidence>
<protein>
    <submittedName>
        <fullName evidence="1">Uncharacterized protein</fullName>
    </submittedName>
</protein>
<accession>A0A2C9CZP6</accession>
<name>A0A2C9CZP6_9CAUD</name>
<reference evidence="2" key="1">
    <citation type="submission" date="2017-10" db="EMBL/GenBank/DDBJ databases">
        <authorList>
            <person name="Skurnik M."/>
        </authorList>
    </citation>
    <scope>NUCLEOTIDE SEQUENCE [LARGE SCALE GENOMIC DNA]</scope>
    <source>
        <strain evidence="2">fHe-Yen9-03</strain>
    </source>
</reference>
<proteinExistence type="predicted"/>
<gene>
    <name evidence="1" type="primary">g437</name>
</gene>
<dbReference type="Proteomes" id="UP000241364">
    <property type="component" value="Chromosome i"/>
</dbReference>
<sequence>MGHYIHPHVISYFKQSGEYFNELDKTEPSKSDVSGEPTITGK</sequence>
<evidence type="ECO:0000313" key="2">
    <source>
        <dbReference type="Proteomes" id="UP000241364"/>
    </source>
</evidence>